<dbReference type="Pfam" id="PF01757">
    <property type="entry name" value="Acyl_transf_3"/>
    <property type="match status" value="1"/>
</dbReference>
<dbReference type="InterPro" id="IPR050879">
    <property type="entry name" value="Acyltransferase_3"/>
</dbReference>
<keyword evidence="3" id="KW-0808">Transferase</keyword>
<dbReference type="HOGENOM" id="CLU_005679_1_0_4"/>
<feature type="transmembrane region" description="Helical" evidence="1">
    <location>
        <begin position="239"/>
        <end position="255"/>
    </location>
</feature>
<dbReference type="GO" id="GO:0009103">
    <property type="term" value="P:lipopolysaccharide biosynthetic process"/>
    <property type="evidence" value="ECO:0007669"/>
    <property type="project" value="TreeGrafter"/>
</dbReference>
<feature type="transmembrane region" description="Helical" evidence="1">
    <location>
        <begin position="334"/>
        <end position="354"/>
    </location>
</feature>
<feature type="transmembrane region" description="Helical" evidence="1">
    <location>
        <begin position="205"/>
        <end position="227"/>
    </location>
</feature>
<dbReference type="InterPro" id="IPR002656">
    <property type="entry name" value="Acyl_transf_3_dom"/>
</dbReference>
<dbReference type="AlphaFoldDB" id="A0A0H2WH76"/>
<dbReference type="eggNOG" id="COG1835">
    <property type="taxonomic scope" value="Bacteria"/>
</dbReference>
<proteinExistence type="predicted"/>
<dbReference type="RefSeq" id="WP_004192489.1">
    <property type="nucleotide sequence ID" value="NC_006348.1"/>
</dbReference>
<feature type="transmembrane region" description="Helical" evidence="1">
    <location>
        <begin position="181"/>
        <end position="199"/>
    </location>
</feature>
<accession>A0A0H2WH76</accession>
<keyword evidence="1" id="KW-1133">Transmembrane helix</keyword>
<name>A0A0H2WH76_BURMA</name>
<keyword evidence="3" id="KW-0012">Acyltransferase</keyword>
<feature type="transmembrane region" description="Helical" evidence="1">
    <location>
        <begin position="54"/>
        <end position="74"/>
    </location>
</feature>
<feature type="transmembrane region" description="Helical" evidence="1">
    <location>
        <begin position="261"/>
        <end position="279"/>
    </location>
</feature>
<keyword evidence="4" id="KW-1185">Reference proteome</keyword>
<evidence type="ECO:0000313" key="3">
    <source>
        <dbReference type="EMBL" id="AAU48161.1"/>
    </source>
</evidence>
<dbReference type="GO" id="GO:0016747">
    <property type="term" value="F:acyltransferase activity, transferring groups other than amino-acyl groups"/>
    <property type="evidence" value="ECO:0007669"/>
    <property type="project" value="InterPro"/>
</dbReference>
<evidence type="ECO:0000256" key="1">
    <source>
        <dbReference type="SAM" id="Phobius"/>
    </source>
</evidence>
<dbReference type="PATRIC" id="fig|243160.12.peg.1667"/>
<evidence type="ECO:0000259" key="2">
    <source>
        <dbReference type="Pfam" id="PF01757"/>
    </source>
</evidence>
<dbReference type="KEGG" id="bma:BMA1626"/>
<gene>
    <name evidence="3" type="ordered locus">BMA1626</name>
</gene>
<feature type="domain" description="Acyltransferase 3" evidence="2">
    <location>
        <begin position="10"/>
        <end position="347"/>
    </location>
</feature>
<evidence type="ECO:0000313" key="4">
    <source>
        <dbReference type="Proteomes" id="UP000006693"/>
    </source>
</evidence>
<feature type="transmembrane region" description="Helical" evidence="1">
    <location>
        <begin position="95"/>
        <end position="115"/>
    </location>
</feature>
<dbReference type="EMBL" id="CP000010">
    <property type="protein sequence ID" value="AAU48161.1"/>
    <property type="molecule type" value="Genomic_DNA"/>
</dbReference>
<dbReference type="PANTHER" id="PTHR23028">
    <property type="entry name" value="ACETYLTRANSFERASE"/>
    <property type="match status" value="1"/>
</dbReference>
<protein>
    <submittedName>
        <fullName evidence="3">Acyltransferase family protein</fullName>
    </submittedName>
</protein>
<feature type="transmembrane region" description="Helical" evidence="1">
    <location>
        <begin position="305"/>
        <end position="322"/>
    </location>
</feature>
<dbReference type="GO" id="GO:0016020">
    <property type="term" value="C:membrane"/>
    <property type="evidence" value="ECO:0007669"/>
    <property type="project" value="TreeGrafter"/>
</dbReference>
<keyword evidence="1" id="KW-0472">Membrane</keyword>
<dbReference type="PANTHER" id="PTHR23028:SF53">
    <property type="entry name" value="ACYL_TRANSF_3 DOMAIN-CONTAINING PROTEIN"/>
    <property type="match status" value="1"/>
</dbReference>
<feature type="transmembrane region" description="Helical" evidence="1">
    <location>
        <begin position="12"/>
        <end position="34"/>
    </location>
</feature>
<organism evidence="3 4">
    <name type="scientific">Burkholderia mallei (strain ATCC 23344)</name>
    <dbReference type="NCBI Taxonomy" id="243160"/>
    <lineage>
        <taxon>Bacteria</taxon>
        <taxon>Pseudomonadati</taxon>
        <taxon>Pseudomonadota</taxon>
        <taxon>Betaproteobacteria</taxon>
        <taxon>Burkholderiales</taxon>
        <taxon>Burkholderiaceae</taxon>
        <taxon>Burkholderia</taxon>
        <taxon>pseudomallei group</taxon>
    </lineage>
</organism>
<dbReference type="GeneID" id="92979350"/>
<reference evidence="3 4" key="1">
    <citation type="journal article" date="2004" name="Proc. Natl. Acad. Sci. U.S.A.">
        <title>Structural flexibility in the Burkholderia mallei genome.</title>
        <authorList>
            <person name="Nierman W.C."/>
            <person name="DeShazer D."/>
            <person name="Kim H.S."/>
            <person name="Tettelin H."/>
            <person name="Nelson K.E."/>
            <person name="Feldblyum T."/>
            <person name="Ulrich R.L."/>
            <person name="Ronning C.M."/>
            <person name="Brinkac L.M."/>
            <person name="Daugherty S.C."/>
            <person name="Davidsen T.D."/>
            <person name="Deboy R.T."/>
            <person name="Dimitrov G."/>
            <person name="Dodson R.J."/>
            <person name="Durkin A.S."/>
            <person name="Gwinn M.L."/>
            <person name="Haft D.H."/>
            <person name="Khouri H."/>
            <person name="Kolonay J.F."/>
            <person name="Madupu R."/>
            <person name="Mohammoud Y."/>
            <person name="Nelson W.C."/>
            <person name="Radune D."/>
            <person name="Romero C.M."/>
            <person name="Sarria S."/>
            <person name="Selengut J."/>
            <person name="Shamblin C."/>
            <person name="Sullivan S.A."/>
            <person name="White O."/>
            <person name="Yu Y."/>
            <person name="Zafar N."/>
            <person name="Zhou L."/>
            <person name="Fraser C.M."/>
        </authorList>
    </citation>
    <scope>NUCLEOTIDE SEQUENCE [LARGE SCALE GENOMIC DNA]</scope>
    <source>
        <strain evidence="3 4">ATCC 23344</strain>
    </source>
</reference>
<dbReference type="Proteomes" id="UP000006693">
    <property type="component" value="Chromosome 1"/>
</dbReference>
<keyword evidence="1" id="KW-0812">Transmembrane</keyword>
<sequence>MMELKKRSDGVDLLRGIAILLVLILHFHLTYRLHVLPFDVPWLSGAIKAISRNGNYGVTMFFAVSGFLITSTSARRFGSFGAIRPATFYRFRASRILPCLVLVLAVIVALGSLGMRSFVNKPDTASVLVSVLSVLTFWHNVLMAKVGYFNYSMNILWSLSVEEVFYLSFPILCLLLKRRRYILLFLCVPILVAPVYRSLHADDEIVALYGYLSCFDAIAMGACAALLPARAMSRGRSRAIQWIAGLAIAVTYLSGPIMQHVVWGVSVVAFSTAALLYCFRGGAPAEAAAPSFVSRFIGWFGQRSYELYLFHIVVLGVLREYVTRENVDIAAKPLWLLFYLCVSALVAQFVFKYYSEPLNAALRRGATRPSAGYLQK</sequence>